<feature type="region of interest" description="Disordered" evidence="1">
    <location>
        <begin position="30"/>
        <end position="72"/>
    </location>
</feature>
<evidence type="ECO:0000313" key="3">
    <source>
        <dbReference type="Proteomes" id="UP000297703"/>
    </source>
</evidence>
<dbReference type="EMBL" id="QXTE01000496">
    <property type="protein sequence ID" value="TFJ97434.1"/>
    <property type="molecule type" value="Genomic_DNA"/>
</dbReference>
<dbReference type="AlphaFoldDB" id="A0A4D9DJK3"/>
<comment type="caution">
    <text evidence="2">The sequence shown here is derived from an EMBL/GenBank/DDBJ whole genome shotgun (WGS) entry which is preliminary data.</text>
</comment>
<evidence type="ECO:0000256" key="1">
    <source>
        <dbReference type="SAM" id="MobiDB-lite"/>
    </source>
</evidence>
<accession>A0A4D9DJK3</accession>
<organism evidence="2 3">
    <name type="scientific">Platysternon megacephalum</name>
    <name type="common">big-headed turtle</name>
    <dbReference type="NCBI Taxonomy" id="55544"/>
    <lineage>
        <taxon>Eukaryota</taxon>
        <taxon>Metazoa</taxon>
        <taxon>Chordata</taxon>
        <taxon>Craniata</taxon>
        <taxon>Vertebrata</taxon>
        <taxon>Euteleostomi</taxon>
        <taxon>Archelosauria</taxon>
        <taxon>Testudinata</taxon>
        <taxon>Testudines</taxon>
        <taxon>Cryptodira</taxon>
        <taxon>Durocryptodira</taxon>
        <taxon>Testudinoidea</taxon>
        <taxon>Platysternidae</taxon>
        <taxon>Platysternon</taxon>
    </lineage>
</organism>
<evidence type="ECO:0000313" key="2">
    <source>
        <dbReference type="EMBL" id="TFJ97434.1"/>
    </source>
</evidence>
<reference evidence="2 3" key="2">
    <citation type="submission" date="2019-04" db="EMBL/GenBank/DDBJ databases">
        <title>The genome sequence of big-headed turtle.</title>
        <authorList>
            <person name="Gong S."/>
        </authorList>
    </citation>
    <scope>NUCLEOTIDE SEQUENCE [LARGE SCALE GENOMIC DNA]</scope>
    <source>
        <strain evidence="2">DO16091913</strain>
        <tissue evidence="2">Muscle</tissue>
    </source>
</reference>
<proteinExistence type="predicted"/>
<feature type="compositionally biased region" description="Basic and acidic residues" evidence="1">
    <location>
        <begin position="30"/>
        <end position="66"/>
    </location>
</feature>
<dbReference type="Proteomes" id="UP000297703">
    <property type="component" value="Unassembled WGS sequence"/>
</dbReference>
<keyword evidence="3" id="KW-1185">Reference proteome</keyword>
<reference evidence="2 3" key="1">
    <citation type="submission" date="2019-04" db="EMBL/GenBank/DDBJ databases">
        <title>Draft genome of the big-headed turtle Platysternon megacephalum.</title>
        <authorList>
            <person name="Gong S."/>
        </authorList>
    </citation>
    <scope>NUCLEOTIDE SEQUENCE [LARGE SCALE GENOMIC DNA]</scope>
    <source>
        <strain evidence="2">DO16091913</strain>
        <tissue evidence="2">Muscle</tissue>
    </source>
</reference>
<sequence length="72" mass="8399">MLVFFREVLACDVCALIPRPPPIPRRIRTWDPIEETREGPERGRRAGRRAEEKKGTKRAEEKKRMDQNLIAG</sequence>
<protein>
    <submittedName>
        <fullName evidence="2">Battenin</fullName>
    </submittedName>
</protein>
<gene>
    <name evidence="2" type="ORF">DR999_PMT20736</name>
</gene>
<name>A0A4D9DJK3_9SAUR</name>